<comment type="caution">
    <text evidence="8">The sequence shown here is derived from an EMBL/GenBank/DDBJ whole genome shotgun (WGS) entry which is preliminary data.</text>
</comment>
<dbReference type="Gene3D" id="1.10.150.130">
    <property type="match status" value="1"/>
</dbReference>
<gene>
    <name evidence="8" type="ORF">ELY37_03065</name>
</gene>
<comment type="similarity">
    <text evidence="1">Belongs to the 'phage' integrase family.</text>
</comment>
<dbReference type="Pfam" id="PF00589">
    <property type="entry name" value="Phage_integrase"/>
    <property type="match status" value="1"/>
</dbReference>
<dbReference type="InterPro" id="IPR011010">
    <property type="entry name" value="DNA_brk_join_enz"/>
</dbReference>
<dbReference type="PROSITE" id="PS51898">
    <property type="entry name" value="TYR_RECOMBINASE"/>
    <property type="match status" value="1"/>
</dbReference>
<dbReference type="Pfam" id="PF13356">
    <property type="entry name" value="Arm-DNA-bind_3"/>
    <property type="match status" value="1"/>
</dbReference>
<feature type="domain" description="Tyr recombinase" evidence="6">
    <location>
        <begin position="224"/>
        <end position="405"/>
    </location>
</feature>
<dbReference type="InterPro" id="IPR010998">
    <property type="entry name" value="Integrase_recombinase_N"/>
</dbReference>
<dbReference type="PANTHER" id="PTHR30629:SF2">
    <property type="entry name" value="PROPHAGE INTEGRASE INTS-RELATED"/>
    <property type="match status" value="1"/>
</dbReference>
<sequence>MLTDKQIKAFKPKEKEYTVSDDNRQRGTGRLILRVRPSGTKEWMYRYHLDGRKRRLSLGNYPSISLSRAREDAQDLATVITSGKDPADHLRDKRAEQTLSRNKGTLGDLCDAYCDDMAVRGKSSAEETRERLYRYIKTPFATKWKTPAAEVTPHDISDILAHHMARGITTTTNRVRSYLHAAYQYGIESELDPRRRSKAGSWGLESNPVASIPRQADWERQGQTVMSPQDVRDAWYGLMEMRSRSNLAALAVRLVIATGGQRISALLRLEVGNVNLESGLIDMPPEITKTNAPHIVPIGSHAKEVLSLLIAQSESRGFKKLFPGHRDKDTTLREDSVSSFVSDYRKKTSANHWTVRDIRRTAKTIMGELGVTKEDRDRIHGHAMHDVSSKNYDRYEYLREKKAGMAIWDAWLTEVLQ</sequence>
<evidence type="ECO:0000256" key="4">
    <source>
        <dbReference type="ARBA" id="ARBA00023172"/>
    </source>
</evidence>
<organism evidence="8 9">
    <name type="scientific">Vreelandella populi</name>
    <dbReference type="NCBI Taxonomy" id="2498858"/>
    <lineage>
        <taxon>Bacteria</taxon>
        <taxon>Pseudomonadati</taxon>
        <taxon>Pseudomonadota</taxon>
        <taxon>Gammaproteobacteria</taxon>
        <taxon>Oceanospirillales</taxon>
        <taxon>Halomonadaceae</taxon>
        <taxon>Vreelandella</taxon>
    </lineage>
</organism>
<evidence type="ECO:0000256" key="5">
    <source>
        <dbReference type="PROSITE-ProRule" id="PRU01248"/>
    </source>
</evidence>
<dbReference type="Gene3D" id="1.10.443.10">
    <property type="entry name" value="Intergrase catalytic core"/>
    <property type="match status" value="1"/>
</dbReference>
<dbReference type="InterPro" id="IPR050808">
    <property type="entry name" value="Phage_Integrase"/>
</dbReference>
<dbReference type="GO" id="GO:0015074">
    <property type="term" value="P:DNA integration"/>
    <property type="evidence" value="ECO:0007669"/>
    <property type="project" value="UniProtKB-KW"/>
</dbReference>
<dbReference type="InterPro" id="IPR044068">
    <property type="entry name" value="CB"/>
</dbReference>
<dbReference type="GO" id="GO:0003677">
    <property type="term" value="F:DNA binding"/>
    <property type="evidence" value="ECO:0007669"/>
    <property type="project" value="UniProtKB-UniRule"/>
</dbReference>
<dbReference type="GO" id="GO:0006310">
    <property type="term" value="P:DNA recombination"/>
    <property type="evidence" value="ECO:0007669"/>
    <property type="project" value="UniProtKB-KW"/>
</dbReference>
<keyword evidence="2" id="KW-0229">DNA integration</keyword>
<dbReference type="SUPFAM" id="SSF56349">
    <property type="entry name" value="DNA breaking-rejoining enzymes"/>
    <property type="match status" value="1"/>
</dbReference>
<evidence type="ECO:0000256" key="2">
    <source>
        <dbReference type="ARBA" id="ARBA00022908"/>
    </source>
</evidence>
<keyword evidence="9" id="KW-1185">Reference proteome</keyword>
<dbReference type="Gene3D" id="3.30.160.390">
    <property type="entry name" value="Integrase, DNA-binding domain"/>
    <property type="match status" value="1"/>
</dbReference>
<evidence type="ECO:0000313" key="9">
    <source>
        <dbReference type="Proteomes" id="UP000286912"/>
    </source>
</evidence>
<keyword evidence="3 5" id="KW-0238">DNA-binding</keyword>
<dbReference type="InterPro" id="IPR002104">
    <property type="entry name" value="Integrase_catalytic"/>
</dbReference>
<protein>
    <submittedName>
        <fullName evidence="8">DUF4102 domain-containing protein</fullName>
    </submittedName>
</protein>
<evidence type="ECO:0000313" key="8">
    <source>
        <dbReference type="EMBL" id="RUR48844.1"/>
    </source>
</evidence>
<evidence type="ECO:0000256" key="1">
    <source>
        <dbReference type="ARBA" id="ARBA00008857"/>
    </source>
</evidence>
<dbReference type="AlphaFoldDB" id="A0A3S1E9S8"/>
<evidence type="ECO:0000259" key="7">
    <source>
        <dbReference type="PROSITE" id="PS51900"/>
    </source>
</evidence>
<keyword evidence="4" id="KW-0233">DNA recombination</keyword>
<dbReference type="EMBL" id="RZHD01000003">
    <property type="protein sequence ID" value="RUR48844.1"/>
    <property type="molecule type" value="Genomic_DNA"/>
</dbReference>
<reference evidence="8 9" key="1">
    <citation type="submission" date="2018-12" db="EMBL/GenBank/DDBJ databases">
        <title>three novel Halomonas strain isolated from plants.</title>
        <authorList>
            <person name="Sun C."/>
        </authorList>
    </citation>
    <scope>NUCLEOTIDE SEQUENCE [LARGE SCALE GENOMIC DNA]</scope>
    <source>
        <strain evidence="8 9">RC</strain>
    </source>
</reference>
<dbReference type="OrthoDB" id="9795573at2"/>
<dbReference type="InterPro" id="IPR025166">
    <property type="entry name" value="Integrase_DNA_bind_dom"/>
</dbReference>
<proteinExistence type="inferred from homology"/>
<dbReference type="PANTHER" id="PTHR30629">
    <property type="entry name" value="PROPHAGE INTEGRASE"/>
    <property type="match status" value="1"/>
</dbReference>
<evidence type="ECO:0000259" key="6">
    <source>
        <dbReference type="PROSITE" id="PS51898"/>
    </source>
</evidence>
<dbReference type="Proteomes" id="UP000286912">
    <property type="component" value="Unassembled WGS sequence"/>
</dbReference>
<dbReference type="RefSeq" id="WP_126981508.1">
    <property type="nucleotide sequence ID" value="NZ_RZHD01000003.1"/>
</dbReference>
<accession>A0A3S1E9S8</accession>
<dbReference type="CDD" id="cd00801">
    <property type="entry name" value="INT_P4_C"/>
    <property type="match status" value="1"/>
</dbReference>
<name>A0A3S1E9S8_9GAMM</name>
<dbReference type="InterPro" id="IPR038488">
    <property type="entry name" value="Integrase_DNA-bd_sf"/>
</dbReference>
<feature type="domain" description="Core-binding (CB)" evidence="7">
    <location>
        <begin position="104"/>
        <end position="187"/>
    </location>
</feature>
<dbReference type="InterPro" id="IPR013762">
    <property type="entry name" value="Integrase-like_cat_sf"/>
</dbReference>
<evidence type="ECO:0000256" key="3">
    <source>
        <dbReference type="ARBA" id="ARBA00023125"/>
    </source>
</evidence>
<dbReference type="PROSITE" id="PS51900">
    <property type="entry name" value="CB"/>
    <property type="match status" value="1"/>
</dbReference>